<comment type="similarity">
    <text evidence="1">Belongs to the class-II pyridine nucleotide-disulfide oxidoreductase family.</text>
</comment>
<proteinExistence type="inferred from homology"/>
<dbReference type="GO" id="GO:0016491">
    <property type="term" value="F:oxidoreductase activity"/>
    <property type="evidence" value="ECO:0007669"/>
    <property type="project" value="UniProtKB-KW"/>
</dbReference>
<evidence type="ECO:0000259" key="4">
    <source>
        <dbReference type="Pfam" id="PF07992"/>
    </source>
</evidence>
<dbReference type="EMBL" id="CDHK01000005">
    <property type="protein sequence ID" value="CEJ57710.1"/>
    <property type="molecule type" value="Genomic_DNA"/>
</dbReference>
<evidence type="ECO:0000313" key="5">
    <source>
        <dbReference type="EMBL" id="CEJ57710.1"/>
    </source>
</evidence>
<protein>
    <recommendedName>
        <fullName evidence="4">FAD/NAD(P)-binding domain-containing protein</fullName>
    </recommendedName>
</protein>
<dbReference type="PANTHER" id="PTHR48105">
    <property type="entry name" value="THIOREDOXIN REDUCTASE 1-RELATED-RELATED"/>
    <property type="match status" value="1"/>
</dbReference>
<dbReference type="OrthoDB" id="10260355at2759"/>
<accession>A0A0F7TQH9</accession>
<reference evidence="6" key="1">
    <citation type="journal article" date="2015" name="Genome Announc.">
        <title>Draft genome sequence of the fungus Penicillium brasilianum MG11.</title>
        <authorList>
            <person name="Horn F."/>
            <person name="Linde J."/>
            <person name="Mattern D.J."/>
            <person name="Walther G."/>
            <person name="Guthke R."/>
            <person name="Brakhage A.A."/>
            <person name="Valiante V."/>
        </authorList>
    </citation>
    <scope>NUCLEOTIDE SEQUENCE [LARGE SCALE GENOMIC DNA]</scope>
    <source>
        <strain evidence="6">MG11</strain>
    </source>
</reference>
<gene>
    <name evidence="5" type="ORF">PMG11_06394</name>
</gene>
<dbReference type="STRING" id="104259.A0A0F7TQH9"/>
<dbReference type="Pfam" id="PF07992">
    <property type="entry name" value="Pyr_redox_2"/>
    <property type="match status" value="1"/>
</dbReference>
<dbReference type="AlphaFoldDB" id="A0A0F7TQH9"/>
<evidence type="ECO:0000313" key="6">
    <source>
        <dbReference type="Proteomes" id="UP000042958"/>
    </source>
</evidence>
<dbReference type="Gene3D" id="3.50.50.60">
    <property type="entry name" value="FAD/NAD(P)-binding domain"/>
    <property type="match status" value="2"/>
</dbReference>
<dbReference type="Proteomes" id="UP000042958">
    <property type="component" value="Unassembled WGS sequence"/>
</dbReference>
<feature type="domain" description="FAD/NAD(P)-binding" evidence="4">
    <location>
        <begin position="5"/>
        <end position="298"/>
    </location>
</feature>
<dbReference type="PRINTS" id="PR00368">
    <property type="entry name" value="FADPNR"/>
</dbReference>
<keyword evidence="2" id="KW-0285">Flavoprotein</keyword>
<dbReference type="InterPro" id="IPR023753">
    <property type="entry name" value="FAD/NAD-binding_dom"/>
</dbReference>
<dbReference type="SUPFAM" id="SSF51905">
    <property type="entry name" value="FAD/NAD(P)-binding domain"/>
    <property type="match status" value="1"/>
</dbReference>
<dbReference type="PRINTS" id="PR00469">
    <property type="entry name" value="PNDRDTASEII"/>
</dbReference>
<organism evidence="5 6">
    <name type="scientific">Penicillium brasilianum</name>
    <dbReference type="NCBI Taxonomy" id="104259"/>
    <lineage>
        <taxon>Eukaryota</taxon>
        <taxon>Fungi</taxon>
        <taxon>Dikarya</taxon>
        <taxon>Ascomycota</taxon>
        <taxon>Pezizomycotina</taxon>
        <taxon>Eurotiomycetes</taxon>
        <taxon>Eurotiomycetidae</taxon>
        <taxon>Eurotiales</taxon>
        <taxon>Aspergillaceae</taxon>
        <taxon>Penicillium</taxon>
    </lineage>
</organism>
<evidence type="ECO:0000256" key="2">
    <source>
        <dbReference type="ARBA" id="ARBA00022630"/>
    </source>
</evidence>
<evidence type="ECO:0000256" key="1">
    <source>
        <dbReference type="ARBA" id="ARBA00009333"/>
    </source>
</evidence>
<keyword evidence="3" id="KW-0560">Oxidoreductase</keyword>
<dbReference type="InterPro" id="IPR050097">
    <property type="entry name" value="Ferredoxin-NADP_redctase_2"/>
</dbReference>
<name>A0A0F7TQH9_PENBI</name>
<evidence type="ECO:0000256" key="3">
    <source>
        <dbReference type="ARBA" id="ARBA00023002"/>
    </source>
</evidence>
<sequence length="320" mass="34730">MLKTYDVLIIGGGPAGLAIATGLARQLYTSLVLDSGGYRNERATHMHNVSGFDHVNPAVYRAKAKQDLQKRYDTIDFASAKIQTVRKVADLFEAVDDQGKTYQGRKLALATGVRDVLEEQVEGFAECWGRSIFHCLFCHGYEEHGADSVGALATGAPPPEAVAHIAMMAKRLSKHVNVYTNGNPELITSTKALIHSNKIAFDDRKIIKFEHRDGSEDKPPFVVLHFEDGTSKNEGFIVSRPRVEQRAPFASQLGLEMTPAGHIKLSPPFNETSLPGCVAAGDAGTPPPMHAVVQAVQMGTFAAVGLVAQLQRELDAKDQL</sequence>
<dbReference type="InterPro" id="IPR036188">
    <property type="entry name" value="FAD/NAD-bd_sf"/>
</dbReference>
<keyword evidence="6" id="KW-1185">Reference proteome</keyword>
<dbReference type="GO" id="GO:0097237">
    <property type="term" value="P:cellular response to toxic substance"/>
    <property type="evidence" value="ECO:0007669"/>
    <property type="project" value="UniProtKB-ARBA"/>
</dbReference>